<dbReference type="PANTHER" id="PTHR10828:SF38">
    <property type="entry name" value="ARSENICAL-RESISTANCE PROTEIN 2-RELATED"/>
    <property type="match status" value="1"/>
</dbReference>
<evidence type="ECO:0000259" key="1">
    <source>
        <dbReference type="PROSITE" id="PS50206"/>
    </source>
</evidence>
<organism evidence="2 3">
    <name type="scientific">Puccinia sorghi</name>
    <dbReference type="NCBI Taxonomy" id="27349"/>
    <lineage>
        <taxon>Eukaryota</taxon>
        <taxon>Fungi</taxon>
        <taxon>Dikarya</taxon>
        <taxon>Basidiomycota</taxon>
        <taxon>Pucciniomycotina</taxon>
        <taxon>Pucciniomycetes</taxon>
        <taxon>Pucciniales</taxon>
        <taxon>Pucciniaceae</taxon>
        <taxon>Puccinia</taxon>
    </lineage>
</organism>
<reference evidence="2 3" key="1">
    <citation type="submission" date="2015-08" db="EMBL/GenBank/DDBJ databases">
        <title>Next Generation Sequencing and Analysis of the Genome of Puccinia sorghi L Schw, the Causal Agent of Maize Common Rust.</title>
        <authorList>
            <person name="Rochi L."/>
            <person name="Burguener G."/>
            <person name="Darino M."/>
            <person name="Turjanski A."/>
            <person name="Kreff E."/>
            <person name="Dieguez M.J."/>
            <person name="Sacco F."/>
        </authorList>
    </citation>
    <scope>NUCLEOTIDE SEQUENCE [LARGE SCALE GENOMIC DNA]</scope>
    <source>
        <strain evidence="2 3">RO10H11247</strain>
    </source>
</reference>
<evidence type="ECO:0000313" key="2">
    <source>
        <dbReference type="EMBL" id="KNZ57467.1"/>
    </source>
</evidence>
<protein>
    <recommendedName>
        <fullName evidence="1">Rhodanese domain-containing protein</fullName>
    </recommendedName>
</protein>
<dbReference type="GO" id="GO:0005634">
    <property type="term" value="C:nucleus"/>
    <property type="evidence" value="ECO:0007669"/>
    <property type="project" value="TreeGrafter"/>
</dbReference>
<dbReference type="GO" id="GO:0004725">
    <property type="term" value="F:protein tyrosine phosphatase activity"/>
    <property type="evidence" value="ECO:0007669"/>
    <property type="project" value="TreeGrafter"/>
</dbReference>
<proteinExistence type="predicted"/>
<dbReference type="Pfam" id="PF00581">
    <property type="entry name" value="Rhodanese"/>
    <property type="match status" value="1"/>
</dbReference>
<dbReference type="SUPFAM" id="SSF52821">
    <property type="entry name" value="Rhodanese/Cell cycle control phosphatase"/>
    <property type="match status" value="1"/>
</dbReference>
<dbReference type="InterPro" id="IPR001763">
    <property type="entry name" value="Rhodanese-like_dom"/>
</dbReference>
<dbReference type="OrthoDB" id="102559at2759"/>
<dbReference type="AlphaFoldDB" id="A0A0L6VAA5"/>
<feature type="domain" description="Rhodanese" evidence="1">
    <location>
        <begin position="31"/>
        <end position="144"/>
    </location>
</feature>
<sequence>MSETGVICADSFAKPRMVAHRIKAGRINQDCGFSFPTPSREMMGGHIPGCHHVPSVSFNEKCAALIDELRDVKCVIFHCALSQQRGPTAAKLYAHRREDKLFAGTLKSRFPFGEEAQTRGEAQEVMILEGGFKEWAEEFKGDKALVEGYDPALW</sequence>
<comment type="caution">
    <text evidence="2">The sequence shown here is derived from an EMBL/GenBank/DDBJ whole genome shotgun (WGS) entry which is preliminary data.</text>
</comment>
<name>A0A0L6VAA5_9BASI</name>
<dbReference type="VEuPathDB" id="FungiDB:VP01_2150g2"/>
<dbReference type="Proteomes" id="UP000037035">
    <property type="component" value="Unassembled WGS sequence"/>
</dbReference>
<dbReference type="STRING" id="27349.A0A0L6VAA5"/>
<dbReference type="GO" id="GO:0005737">
    <property type="term" value="C:cytoplasm"/>
    <property type="evidence" value="ECO:0007669"/>
    <property type="project" value="TreeGrafter"/>
</dbReference>
<dbReference type="PANTHER" id="PTHR10828">
    <property type="entry name" value="M-PHASE INDUCER PHOSPHATASE DUAL SPECIFICITY PHOSPHATASE CDC25"/>
    <property type="match status" value="1"/>
</dbReference>
<dbReference type="EMBL" id="LAVV01007004">
    <property type="protein sequence ID" value="KNZ57467.1"/>
    <property type="molecule type" value="Genomic_DNA"/>
</dbReference>
<keyword evidence="3" id="KW-1185">Reference proteome</keyword>
<evidence type="ECO:0000313" key="3">
    <source>
        <dbReference type="Proteomes" id="UP000037035"/>
    </source>
</evidence>
<accession>A0A0L6VAA5</accession>
<dbReference type="Gene3D" id="3.40.250.10">
    <property type="entry name" value="Rhodanese-like domain"/>
    <property type="match status" value="1"/>
</dbReference>
<gene>
    <name evidence="2" type="ORF">VP01_2150g2</name>
</gene>
<dbReference type="InterPro" id="IPR036873">
    <property type="entry name" value="Rhodanese-like_dom_sf"/>
</dbReference>
<dbReference type="PROSITE" id="PS50206">
    <property type="entry name" value="RHODANESE_3"/>
    <property type="match status" value="1"/>
</dbReference>